<evidence type="ECO:0000313" key="2">
    <source>
        <dbReference type="EMBL" id="RAJ00277.1"/>
    </source>
</evidence>
<dbReference type="Proteomes" id="UP000249547">
    <property type="component" value="Unassembled WGS sequence"/>
</dbReference>
<organism evidence="2 3">
    <name type="scientific">Chitinophaga skermanii</name>
    <dbReference type="NCBI Taxonomy" id="331697"/>
    <lineage>
        <taxon>Bacteria</taxon>
        <taxon>Pseudomonadati</taxon>
        <taxon>Bacteroidota</taxon>
        <taxon>Chitinophagia</taxon>
        <taxon>Chitinophagales</taxon>
        <taxon>Chitinophagaceae</taxon>
        <taxon>Chitinophaga</taxon>
    </lineage>
</organism>
<dbReference type="AlphaFoldDB" id="A0A327QF29"/>
<comment type="caution">
    <text evidence="2">The sequence shown here is derived from an EMBL/GenBank/DDBJ whole genome shotgun (WGS) entry which is preliminary data.</text>
</comment>
<accession>A0A327QF29</accession>
<evidence type="ECO:0000313" key="3">
    <source>
        <dbReference type="Proteomes" id="UP000249547"/>
    </source>
</evidence>
<dbReference type="Pfam" id="PF12867">
    <property type="entry name" value="DinB_2"/>
    <property type="match status" value="1"/>
</dbReference>
<keyword evidence="3" id="KW-1185">Reference proteome</keyword>
<protein>
    <submittedName>
        <fullName evidence="2">DinB family protein</fullName>
    </submittedName>
</protein>
<reference evidence="2 3" key="1">
    <citation type="submission" date="2018-06" db="EMBL/GenBank/DDBJ databases">
        <title>Genomic Encyclopedia of Archaeal and Bacterial Type Strains, Phase II (KMG-II): from individual species to whole genera.</title>
        <authorList>
            <person name="Goeker M."/>
        </authorList>
    </citation>
    <scope>NUCLEOTIDE SEQUENCE [LARGE SCALE GENOMIC DNA]</scope>
    <source>
        <strain evidence="2 3">DSM 23857</strain>
    </source>
</reference>
<dbReference type="InterPro" id="IPR034660">
    <property type="entry name" value="DinB/YfiT-like"/>
</dbReference>
<gene>
    <name evidence="2" type="ORF">LX64_03979</name>
</gene>
<dbReference type="InterPro" id="IPR024775">
    <property type="entry name" value="DinB-like"/>
</dbReference>
<proteinExistence type="predicted"/>
<sequence>MSRPLATDYAPYADAYVSKVPGEELLPAFKSLTEEYIAFLASIPAEKIGYAYGTGKWTIVQVLQHVIDTERIFCYRALRFARMDTTPLAGFEEDDYANAARVVVADWPSLVEEFKSVRHASIAFFARLNEEELERRGVASNHPVSVKALGYLILGHAIHHQKVIEQRYF</sequence>
<dbReference type="EMBL" id="QLLL01000008">
    <property type="protein sequence ID" value="RAJ00277.1"/>
    <property type="molecule type" value="Genomic_DNA"/>
</dbReference>
<dbReference type="Gene3D" id="1.20.120.450">
    <property type="entry name" value="dinb family like domain"/>
    <property type="match status" value="1"/>
</dbReference>
<feature type="domain" description="DinB-like" evidence="1">
    <location>
        <begin position="30"/>
        <end position="164"/>
    </location>
</feature>
<dbReference type="SUPFAM" id="SSF109854">
    <property type="entry name" value="DinB/YfiT-like putative metalloenzymes"/>
    <property type="match status" value="1"/>
</dbReference>
<dbReference type="OrthoDB" id="9793216at2"/>
<evidence type="ECO:0000259" key="1">
    <source>
        <dbReference type="Pfam" id="PF12867"/>
    </source>
</evidence>
<dbReference type="RefSeq" id="WP_111599403.1">
    <property type="nucleotide sequence ID" value="NZ_QLLL01000008.1"/>
</dbReference>
<name>A0A327QF29_9BACT</name>